<keyword evidence="4" id="KW-1185">Reference proteome</keyword>
<dbReference type="AlphaFoldDB" id="A0AAV4PRG7"/>
<evidence type="ECO:0000313" key="3">
    <source>
        <dbReference type="EMBL" id="GIX98733.1"/>
    </source>
</evidence>
<organism evidence="3 4">
    <name type="scientific">Caerostris darwini</name>
    <dbReference type="NCBI Taxonomy" id="1538125"/>
    <lineage>
        <taxon>Eukaryota</taxon>
        <taxon>Metazoa</taxon>
        <taxon>Ecdysozoa</taxon>
        <taxon>Arthropoda</taxon>
        <taxon>Chelicerata</taxon>
        <taxon>Arachnida</taxon>
        <taxon>Araneae</taxon>
        <taxon>Araneomorphae</taxon>
        <taxon>Entelegynae</taxon>
        <taxon>Araneoidea</taxon>
        <taxon>Araneidae</taxon>
        <taxon>Caerostris</taxon>
    </lineage>
</organism>
<name>A0AAV4PRG7_9ARAC</name>
<evidence type="ECO:0000256" key="1">
    <source>
        <dbReference type="SAM" id="MobiDB-lite"/>
    </source>
</evidence>
<reference evidence="3 4" key="1">
    <citation type="submission" date="2021-06" db="EMBL/GenBank/DDBJ databases">
        <title>Caerostris darwini draft genome.</title>
        <authorList>
            <person name="Kono N."/>
            <person name="Arakawa K."/>
        </authorList>
    </citation>
    <scope>NUCLEOTIDE SEQUENCE [LARGE SCALE GENOMIC DNA]</scope>
</reference>
<feature type="region of interest" description="Disordered" evidence="1">
    <location>
        <begin position="1"/>
        <end position="20"/>
    </location>
</feature>
<gene>
    <name evidence="3" type="primary">AVEN_147176_1</name>
    <name evidence="3" type="ORF">CDAR_450931</name>
</gene>
<comment type="caution">
    <text evidence="3">The sequence shown here is derived from an EMBL/GenBank/DDBJ whole genome shotgun (WGS) entry which is preliminary data.</text>
</comment>
<keyword evidence="2" id="KW-1133">Transmembrane helix</keyword>
<proteinExistence type="predicted"/>
<feature type="transmembrane region" description="Helical" evidence="2">
    <location>
        <begin position="37"/>
        <end position="55"/>
    </location>
</feature>
<accession>A0AAV4PRG7</accession>
<keyword evidence="2" id="KW-0472">Membrane</keyword>
<dbReference type="EMBL" id="BPLQ01003223">
    <property type="protein sequence ID" value="GIX98733.1"/>
    <property type="molecule type" value="Genomic_DNA"/>
</dbReference>
<evidence type="ECO:0000256" key="2">
    <source>
        <dbReference type="SAM" id="Phobius"/>
    </source>
</evidence>
<sequence length="116" mass="13593">MEERTVDDKSSRTSPVGSHKNHSRFWLCVERLKSGSLQLWVLCLTSWILLFVYRYRLVHVEDRLSVLEYRFDTLGMNLNPSSSMDHLHTYVKSVIRQVSFYDALSLLPYTPTSFSC</sequence>
<dbReference type="Proteomes" id="UP001054837">
    <property type="component" value="Unassembled WGS sequence"/>
</dbReference>
<feature type="compositionally biased region" description="Basic and acidic residues" evidence="1">
    <location>
        <begin position="1"/>
        <end position="11"/>
    </location>
</feature>
<keyword evidence="2" id="KW-0812">Transmembrane</keyword>
<evidence type="ECO:0000313" key="4">
    <source>
        <dbReference type="Proteomes" id="UP001054837"/>
    </source>
</evidence>
<protein>
    <submittedName>
        <fullName evidence="3">Uncharacterized protein</fullName>
    </submittedName>
</protein>